<dbReference type="GO" id="GO:0003723">
    <property type="term" value="F:RNA binding"/>
    <property type="evidence" value="ECO:0007669"/>
    <property type="project" value="InterPro"/>
</dbReference>
<sequence>MKLGLAKFETIMSLVRRCSCMTDLKQLHAVIIQAGFEQNLFLTGKLIEFCAVSERGDLDYAVSVFGTIGNPDGFLWNTMIRGFGKASEPHKAFDYYQRMQLNELVADSFTFSFLIKVSGQLGSVALGKQMHCSALKHGFASHVFVRNNLVHMYGLVRDIEPCRQLFEEIPSPDLVAWNTLINCHVYCGLYKEALDMFLRMSRIGLEPDGVTLVVILTACSALGALHFGRWIHSCISNTSLESIVKVNNSLIHMYAKCGALEEALKIFNTVKKKDIVTWNNTILGLAANGRANEALQLFSQLLQHPLVKPDSATFLAVLCACSHGGMVDRGRRIFDSMIKDHHIQPTIKHYGCMADILGRAGFLDEAYQLLSNMPMEHNAVVWRTLLAACSLHGDVELGEQVMKHLLELEPGNSSDYVLLSNTYASLGQWDEMMAVRKSMLKKGVQKHAPGNSFIGMYPSPSSEMELTRNCNKARNIYEATSGNGFTVSFDSAD</sequence>
<keyword evidence="1" id="KW-0677">Repeat</keyword>
<feature type="repeat" description="PPR" evidence="2">
    <location>
        <begin position="173"/>
        <end position="207"/>
    </location>
</feature>
<dbReference type="EMBL" id="GGEC01075021">
    <property type="protein sequence ID" value="MBX55505.1"/>
    <property type="molecule type" value="Transcribed_RNA"/>
</dbReference>
<feature type="repeat" description="PPR" evidence="2">
    <location>
        <begin position="72"/>
        <end position="106"/>
    </location>
</feature>
<evidence type="ECO:0000313" key="3">
    <source>
        <dbReference type="EMBL" id="MBX55505.1"/>
    </source>
</evidence>
<feature type="repeat" description="PPR" evidence="2">
    <location>
        <begin position="412"/>
        <end position="446"/>
    </location>
</feature>
<dbReference type="GO" id="GO:0009451">
    <property type="term" value="P:RNA modification"/>
    <property type="evidence" value="ECO:0007669"/>
    <property type="project" value="InterPro"/>
</dbReference>
<dbReference type="NCBIfam" id="TIGR00756">
    <property type="entry name" value="PPR"/>
    <property type="match status" value="3"/>
</dbReference>
<dbReference type="FunFam" id="1.25.40.10:FF:000345">
    <property type="entry name" value="Pentatricopeptide repeat-containing protein"/>
    <property type="match status" value="1"/>
</dbReference>
<dbReference type="Gene3D" id="1.25.40.10">
    <property type="entry name" value="Tetratricopeptide repeat domain"/>
    <property type="match status" value="3"/>
</dbReference>
<name>A0A2P2PLF6_RHIMU</name>
<organism evidence="3">
    <name type="scientific">Rhizophora mucronata</name>
    <name type="common">Asiatic mangrove</name>
    <dbReference type="NCBI Taxonomy" id="61149"/>
    <lineage>
        <taxon>Eukaryota</taxon>
        <taxon>Viridiplantae</taxon>
        <taxon>Streptophyta</taxon>
        <taxon>Embryophyta</taxon>
        <taxon>Tracheophyta</taxon>
        <taxon>Spermatophyta</taxon>
        <taxon>Magnoliopsida</taxon>
        <taxon>eudicotyledons</taxon>
        <taxon>Gunneridae</taxon>
        <taxon>Pentapetalae</taxon>
        <taxon>rosids</taxon>
        <taxon>fabids</taxon>
        <taxon>Malpighiales</taxon>
        <taxon>Rhizophoraceae</taxon>
        <taxon>Rhizophora</taxon>
    </lineage>
</organism>
<protein>
    <submittedName>
        <fullName evidence="3">Pentatricopeptide repeat-containing protein At4g21065-like</fullName>
    </submittedName>
</protein>
<dbReference type="PANTHER" id="PTHR47926:SF391">
    <property type="entry name" value="TETRATRICOPEPTIDE-LIKE HELICAL DOMAIN SUPERFAMILY"/>
    <property type="match status" value="1"/>
</dbReference>
<dbReference type="InterPro" id="IPR046848">
    <property type="entry name" value="E_motif"/>
</dbReference>
<evidence type="ECO:0000256" key="1">
    <source>
        <dbReference type="ARBA" id="ARBA00022737"/>
    </source>
</evidence>
<feature type="repeat" description="PPR" evidence="2">
    <location>
        <begin position="274"/>
        <end position="308"/>
    </location>
</feature>
<dbReference type="PANTHER" id="PTHR47926">
    <property type="entry name" value="PENTATRICOPEPTIDE REPEAT-CONTAINING PROTEIN"/>
    <property type="match status" value="1"/>
</dbReference>
<reference evidence="3" key="1">
    <citation type="submission" date="2018-02" db="EMBL/GenBank/DDBJ databases">
        <title>Rhizophora mucronata_Transcriptome.</title>
        <authorList>
            <person name="Meera S.P."/>
            <person name="Sreeshan A."/>
            <person name="Augustine A."/>
        </authorList>
    </citation>
    <scope>NUCLEOTIDE SEQUENCE</scope>
    <source>
        <tissue evidence="3">Leaf</tissue>
    </source>
</reference>
<dbReference type="InterPro" id="IPR002885">
    <property type="entry name" value="PPR_rpt"/>
</dbReference>
<proteinExistence type="predicted"/>
<dbReference type="AlphaFoldDB" id="A0A2P2PLF6"/>
<dbReference type="Pfam" id="PF20431">
    <property type="entry name" value="E_motif"/>
    <property type="match status" value="1"/>
</dbReference>
<accession>A0A2P2PLF6</accession>
<dbReference type="InterPro" id="IPR046960">
    <property type="entry name" value="PPR_At4g14850-like_plant"/>
</dbReference>
<dbReference type="FunFam" id="1.25.40.10:FF:000427">
    <property type="entry name" value="Pentatricopeptide repeat-containing protein chloroplastic"/>
    <property type="match status" value="1"/>
</dbReference>
<dbReference type="SUPFAM" id="SSF48452">
    <property type="entry name" value="TPR-like"/>
    <property type="match status" value="1"/>
</dbReference>
<evidence type="ECO:0000256" key="2">
    <source>
        <dbReference type="PROSITE-ProRule" id="PRU00708"/>
    </source>
</evidence>
<dbReference type="Pfam" id="PF01535">
    <property type="entry name" value="PPR"/>
    <property type="match status" value="4"/>
</dbReference>
<dbReference type="PROSITE" id="PS51375">
    <property type="entry name" value="PPR"/>
    <property type="match status" value="4"/>
</dbReference>
<dbReference type="InterPro" id="IPR011990">
    <property type="entry name" value="TPR-like_helical_dom_sf"/>
</dbReference>
<dbReference type="Pfam" id="PF13041">
    <property type="entry name" value="PPR_2"/>
    <property type="match status" value="2"/>
</dbReference>